<dbReference type="HOGENOM" id="CLU_012872_1_0_1"/>
<gene>
    <name evidence="26" type="primary">ncx-1</name>
    <name evidence="24" type="synonym">Cbr-ncx-1</name>
    <name evidence="26" type="ORF">CBG12917</name>
    <name evidence="24" type="ORF">CBG_12917</name>
</gene>
<feature type="region of interest" description="Disordered" evidence="20">
    <location>
        <begin position="266"/>
        <end position="296"/>
    </location>
</feature>
<keyword evidence="6" id="KW-0109">Calcium transport</keyword>
<protein>
    <submittedName>
        <fullName evidence="24">Protein CBR-NCX-1</fullName>
    </submittedName>
</protein>
<evidence type="ECO:0000313" key="26">
    <source>
        <dbReference type="WormBase" id="CBG12917"/>
    </source>
</evidence>
<dbReference type="GO" id="GO:0005516">
    <property type="term" value="F:calmodulin binding"/>
    <property type="evidence" value="ECO:0007669"/>
    <property type="project" value="UniProtKB-KW"/>
</dbReference>
<evidence type="ECO:0000256" key="16">
    <source>
        <dbReference type="ARBA" id="ARBA00023136"/>
    </source>
</evidence>
<dbReference type="InterPro" id="IPR004837">
    <property type="entry name" value="NaCa_Exmemb"/>
</dbReference>
<comment type="subcellular location">
    <subcellularLocation>
        <location evidence="1">Cell membrane</location>
        <topology evidence="1">Multi-pass membrane protein</topology>
    </subcellularLocation>
</comment>
<reference evidence="24 25" key="2">
    <citation type="journal article" date="2011" name="PLoS Genet.">
        <title>Caenorhabditis briggsae recombinant inbred line genotypes reveal inter-strain incompatibility and the evolution of recombination.</title>
        <authorList>
            <person name="Ross J.A."/>
            <person name="Koboldt D.C."/>
            <person name="Staisch J.E."/>
            <person name="Chamberlin H.M."/>
            <person name="Gupta B.P."/>
            <person name="Miller R.D."/>
            <person name="Baird S.E."/>
            <person name="Haag E.S."/>
        </authorList>
    </citation>
    <scope>NUCLEOTIDE SEQUENCE [LARGE SCALE GENOMIC DNA]</scope>
    <source>
        <strain evidence="24 25">AF16</strain>
    </source>
</reference>
<feature type="transmembrane region" description="Helical" evidence="21">
    <location>
        <begin position="855"/>
        <end position="875"/>
    </location>
</feature>
<dbReference type="Gene3D" id="1.20.1420.30">
    <property type="entry name" value="NCX, central ion-binding region"/>
    <property type="match status" value="2"/>
</dbReference>
<dbReference type="NCBIfam" id="TIGR00845">
    <property type="entry name" value="caca"/>
    <property type="match status" value="1"/>
</dbReference>
<dbReference type="WormBase" id="CBG12917">
    <property type="protein sequence ID" value="CBP40372"/>
    <property type="gene ID" value="WBGene00033781"/>
    <property type="gene designation" value="Cbr-ncx-1"/>
</dbReference>
<evidence type="ECO:0000256" key="18">
    <source>
        <dbReference type="ARBA" id="ARBA00023201"/>
    </source>
</evidence>
<evidence type="ECO:0000256" key="12">
    <source>
        <dbReference type="ARBA" id="ARBA00022860"/>
    </source>
</evidence>
<dbReference type="Pfam" id="PF03160">
    <property type="entry name" value="Calx-beta"/>
    <property type="match status" value="2"/>
</dbReference>
<reference evidence="24 25" key="1">
    <citation type="journal article" date="2003" name="PLoS Biol.">
        <title>The genome sequence of Caenorhabditis briggsae: a platform for comparative genomics.</title>
        <authorList>
            <person name="Stein L.D."/>
            <person name="Bao Z."/>
            <person name="Blasiar D."/>
            <person name="Blumenthal T."/>
            <person name="Brent M.R."/>
            <person name="Chen N."/>
            <person name="Chinwalla A."/>
            <person name="Clarke L."/>
            <person name="Clee C."/>
            <person name="Coghlan A."/>
            <person name="Coulson A."/>
            <person name="D'Eustachio P."/>
            <person name="Fitch D.H."/>
            <person name="Fulton L.A."/>
            <person name="Fulton R.E."/>
            <person name="Griffiths-Jones S."/>
            <person name="Harris T.W."/>
            <person name="Hillier L.W."/>
            <person name="Kamath R."/>
            <person name="Kuwabara P.E."/>
            <person name="Mardis E.R."/>
            <person name="Marra M.A."/>
            <person name="Miner T.L."/>
            <person name="Minx P."/>
            <person name="Mullikin J.C."/>
            <person name="Plumb R.W."/>
            <person name="Rogers J."/>
            <person name="Schein J.E."/>
            <person name="Sohrmann M."/>
            <person name="Spieth J."/>
            <person name="Stajich J.E."/>
            <person name="Wei C."/>
            <person name="Willey D."/>
            <person name="Wilson R.K."/>
            <person name="Durbin R."/>
            <person name="Waterston R.H."/>
        </authorList>
    </citation>
    <scope>NUCLEOTIDE SEQUENCE [LARGE SCALE GENOMIC DNA]</scope>
    <source>
        <strain evidence="24 25">AF16</strain>
    </source>
</reference>
<dbReference type="AlphaFoldDB" id="A8XGN7"/>
<keyword evidence="13 21" id="KW-1133">Transmembrane helix</keyword>
<dbReference type="SMART" id="SM00237">
    <property type="entry name" value="Calx_beta"/>
    <property type="match status" value="2"/>
</dbReference>
<evidence type="ECO:0000256" key="11">
    <source>
        <dbReference type="ARBA" id="ARBA00022837"/>
    </source>
</evidence>
<evidence type="ECO:0000313" key="24">
    <source>
        <dbReference type="EMBL" id="CAP31811.2"/>
    </source>
</evidence>
<feature type="domain" description="Calx-beta" evidence="23">
    <location>
        <begin position="378"/>
        <end position="492"/>
    </location>
</feature>
<dbReference type="GO" id="GO:0042383">
    <property type="term" value="C:sarcolemma"/>
    <property type="evidence" value="ECO:0000318"/>
    <property type="project" value="GO_Central"/>
</dbReference>
<evidence type="ECO:0000256" key="5">
    <source>
        <dbReference type="ARBA" id="ARBA00022475"/>
    </source>
</evidence>
<evidence type="ECO:0000256" key="21">
    <source>
        <dbReference type="SAM" id="Phobius"/>
    </source>
</evidence>
<keyword evidence="8" id="KW-0479">Metal-binding</keyword>
<organism evidence="24 25">
    <name type="scientific">Caenorhabditis briggsae</name>
    <dbReference type="NCBI Taxonomy" id="6238"/>
    <lineage>
        <taxon>Eukaryota</taxon>
        <taxon>Metazoa</taxon>
        <taxon>Ecdysozoa</taxon>
        <taxon>Nematoda</taxon>
        <taxon>Chromadorea</taxon>
        <taxon>Rhabditida</taxon>
        <taxon>Rhabditina</taxon>
        <taxon>Rhabditomorpha</taxon>
        <taxon>Rhabditoidea</taxon>
        <taxon>Rhabditidae</taxon>
        <taxon>Peloderinae</taxon>
        <taxon>Caenorhabditis</taxon>
    </lineage>
</organism>
<keyword evidence="15" id="KW-0406">Ion transport</keyword>
<proteinExistence type="inferred from homology"/>
<keyword evidence="3" id="KW-0813">Transport</keyword>
<evidence type="ECO:0000256" key="17">
    <source>
        <dbReference type="ARBA" id="ARBA00023180"/>
    </source>
</evidence>
<dbReference type="InterPro" id="IPR032452">
    <property type="entry name" value="Na_Ca_Ex_C-exten"/>
</dbReference>
<keyword evidence="5" id="KW-1003">Cell membrane</keyword>
<evidence type="ECO:0000256" key="1">
    <source>
        <dbReference type="ARBA" id="ARBA00004651"/>
    </source>
</evidence>
<keyword evidence="11" id="KW-0106">Calcium</keyword>
<keyword evidence="25" id="KW-1185">Reference proteome</keyword>
<evidence type="ECO:0000256" key="20">
    <source>
        <dbReference type="SAM" id="MobiDB-lite"/>
    </source>
</evidence>
<dbReference type="PANTHER" id="PTHR11878:SF75">
    <property type="entry name" value="CALX-BETA DOMAIN-CONTAINING PROTEIN"/>
    <property type="match status" value="1"/>
</dbReference>
<feature type="transmembrane region" description="Helical" evidence="21">
    <location>
        <begin position="823"/>
        <end position="843"/>
    </location>
</feature>
<dbReference type="GO" id="GO:0005432">
    <property type="term" value="F:calcium:sodium antiporter activity"/>
    <property type="evidence" value="ECO:0000318"/>
    <property type="project" value="GO_Central"/>
</dbReference>
<dbReference type="InterPro" id="IPR044880">
    <property type="entry name" value="NCX_ion-bd_dom_sf"/>
</dbReference>
<keyword evidence="14" id="KW-0915">Sodium</keyword>
<feature type="signal peptide" evidence="22">
    <location>
        <begin position="1"/>
        <end position="19"/>
    </location>
</feature>
<keyword evidence="12" id="KW-0112">Calmodulin-binding</keyword>
<keyword evidence="16 21" id="KW-0472">Membrane</keyword>
<evidence type="ECO:0000256" key="7">
    <source>
        <dbReference type="ARBA" id="ARBA00022692"/>
    </source>
</evidence>
<keyword evidence="18" id="KW-0739">Sodium transport</keyword>
<keyword evidence="7 21" id="KW-0812">Transmembrane</keyword>
<evidence type="ECO:0000256" key="4">
    <source>
        <dbReference type="ARBA" id="ARBA00022449"/>
    </source>
</evidence>
<dbReference type="GO" id="GO:0007154">
    <property type="term" value="P:cell communication"/>
    <property type="evidence" value="ECO:0007669"/>
    <property type="project" value="InterPro"/>
</dbReference>
<sequence>MTKLKIILFLVVSFGQFQAQQQGNTEVVRVFSQRLPSPEDTACPPAKPCAPGVIVPVWQPSENLSECKIWFRAIVYLLVLAYLFFGVSIVADRFMASIEVITSQTKSVKMKKITGEPFTVLVRVWNETVSNLTLMALGSSAPEILLSVIEICGNNFEAGELGPSTIVGSAAFNLFIIIAVCIMAIPNGEIRRVQHNGVFWVTVVWSTFAYVWLYLILSVFSPGEVEVWEGVLTFVFFPLTVASAYFADAHAGQFGQRLISGPLSSFVRRSPRRSPSKKTHENALESGNGGIPGDQNQSLIGGDADALAFEIHRRHYLDIFKQLRSEHPDAPVDELEKHAMEKVVGEQKKSRAFYRIQTTRKMIGSGDIQKKMKNKKGLLEPLVVKQTMATVEFDPPHYTCLENVGDVYLTVKCDRGNVPEDTTVTVHYRFVTTIFNTICSRTIADTAQENSDFMPAEGTITFEPGQTEQKIKVGIVDNDIYEDDEQFMVRLSQVRAFRSEHFSAVPCRLGPAATATVIIVDDDHAGCFGFASEKFKCVESCGSFVAEVIRSRGARGEVSIPYKTIDGAAKSPQDYVHQEGVLKFDDEQSKYVFFLNFLIFNFKNGFRAEIYIPITNDDEYEKHEDFFIELGDPIWHKEIKDDVSEKSKKELKREEGAEGKPILGFARCKVVITEDRDFKNFVDKVLVTANTSIMVGTSSWKQQFTEALTLEPEEEGGDVSLQEKIMHYVALPWKLLFALIPPTDYFNGWCCFVVAIIMIGVLTAFIGDIAAAFGCTVGLKDSVTALTLVAMGTSLPDTFASRTAAVGDQWADGSIGNVTGSNAVNVFLGIGIAWMIAACVHAYRGTKFLVSTGSLAFSVTMFLIGSVICVALLQYRRFNRKINGELGGPTSWRVISAGIFVSVWLLYILLSTLEAYCVIKGF</sequence>
<feature type="domain" description="Calx-beta" evidence="23">
    <location>
        <begin position="515"/>
        <end position="631"/>
    </location>
</feature>
<dbReference type="InterPro" id="IPR038081">
    <property type="entry name" value="CalX-like_sf"/>
</dbReference>
<name>A8XGN7_CAEBR</name>
<accession>A8XGN7</accession>
<dbReference type="PRINTS" id="PR01259">
    <property type="entry name" value="NACAEXCHNGR"/>
</dbReference>
<dbReference type="Pfam" id="PF01699">
    <property type="entry name" value="Na_Ca_ex"/>
    <property type="match status" value="2"/>
</dbReference>
<evidence type="ECO:0000256" key="2">
    <source>
        <dbReference type="ARBA" id="ARBA00007489"/>
    </source>
</evidence>
<keyword evidence="17" id="KW-0325">Glycoprotein</keyword>
<evidence type="ECO:0000256" key="3">
    <source>
        <dbReference type="ARBA" id="ARBA00022448"/>
    </source>
</evidence>
<evidence type="ECO:0000256" key="13">
    <source>
        <dbReference type="ARBA" id="ARBA00022989"/>
    </source>
</evidence>
<feature type="transmembrane region" description="Helical" evidence="21">
    <location>
        <begin position="895"/>
        <end position="919"/>
    </location>
</feature>
<dbReference type="PANTHER" id="PTHR11878">
    <property type="entry name" value="SODIUM/CALCIUM EXCHANGER"/>
    <property type="match status" value="1"/>
</dbReference>
<dbReference type="SUPFAM" id="SSF141072">
    <property type="entry name" value="CalX-like"/>
    <property type="match status" value="2"/>
</dbReference>
<dbReference type="GO" id="GO:0046872">
    <property type="term" value="F:metal ion binding"/>
    <property type="evidence" value="ECO:0007669"/>
    <property type="project" value="UniProtKB-KW"/>
</dbReference>
<evidence type="ECO:0000313" key="25">
    <source>
        <dbReference type="Proteomes" id="UP000008549"/>
    </source>
</evidence>
<feature type="transmembrane region" description="Helical" evidence="21">
    <location>
        <begin position="749"/>
        <end position="773"/>
    </location>
</feature>
<evidence type="ECO:0000256" key="10">
    <source>
        <dbReference type="ARBA" id="ARBA00022737"/>
    </source>
</evidence>
<dbReference type="EMBL" id="HE600927">
    <property type="protein sequence ID" value="CAP31811.2"/>
    <property type="molecule type" value="Genomic_DNA"/>
</dbReference>
<dbReference type="OMA" id="IWFRAIV"/>
<dbReference type="GO" id="GO:0035725">
    <property type="term" value="P:sodium ion transmembrane transport"/>
    <property type="evidence" value="ECO:0000318"/>
    <property type="project" value="GO_Central"/>
</dbReference>
<dbReference type="Pfam" id="PF16494">
    <property type="entry name" value="Na_Ca_ex_C"/>
    <property type="match status" value="1"/>
</dbReference>
<keyword evidence="10" id="KW-0677">Repeat</keyword>
<evidence type="ECO:0000256" key="9">
    <source>
        <dbReference type="ARBA" id="ARBA00022729"/>
    </source>
</evidence>
<dbReference type="InterPro" id="IPR051171">
    <property type="entry name" value="CaCA"/>
</dbReference>
<dbReference type="InParanoid" id="A8XGN7"/>
<evidence type="ECO:0000259" key="23">
    <source>
        <dbReference type="SMART" id="SM00237"/>
    </source>
</evidence>
<evidence type="ECO:0000256" key="22">
    <source>
        <dbReference type="SAM" id="SignalP"/>
    </source>
</evidence>
<dbReference type="GO" id="GO:0098703">
    <property type="term" value="P:calcium ion import across plasma membrane"/>
    <property type="evidence" value="ECO:0000318"/>
    <property type="project" value="GO_Central"/>
</dbReference>
<evidence type="ECO:0000256" key="14">
    <source>
        <dbReference type="ARBA" id="ARBA00023053"/>
    </source>
</evidence>
<dbReference type="Proteomes" id="UP000008549">
    <property type="component" value="Unassembled WGS sequence"/>
</dbReference>
<dbReference type="GO" id="GO:0098794">
    <property type="term" value="C:postsynapse"/>
    <property type="evidence" value="ECO:0000318"/>
    <property type="project" value="GO_Central"/>
</dbReference>
<dbReference type="FunCoup" id="A8XGN7">
    <property type="interactions" value="65"/>
</dbReference>
<dbReference type="eggNOG" id="KOG1306">
    <property type="taxonomic scope" value="Eukaryota"/>
</dbReference>
<dbReference type="InterPro" id="IPR003644">
    <property type="entry name" value="Calx_beta"/>
</dbReference>
<evidence type="ECO:0000256" key="6">
    <source>
        <dbReference type="ARBA" id="ARBA00022568"/>
    </source>
</evidence>
<evidence type="ECO:0000256" key="8">
    <source>
        <dbReference type="ARBA" id="ARBA00022723"/>
    </source>
</evidence>
<dbReference type="STRING" id="6238.A8XGN7"/>
<feature type="transmembrane region" description="Helical" evidence="21">
    <location>
        <begin position="197"/>
        <end position="221"/>
    </location>
</feature>
<keyword evidence="4" id="KW-0050">Antiport</keyword>
<feature type="chain" id="PRO_5002730563" evidence="22">
    <location>
        <begin position="20"/>
        <end position="922"/>
    </location>
</feature>
<evidence type="ECO:0000256" key="15">
    <source>
        <dbReference type="ARBA" id="ARBA00023065"/>
    </source>
</evidence>
<dbReference type="GO" id="GO:0030424">
    <property type="term" value="C:axon"/>
    <property type="evidence" value="ECO:0000318"/>
    <property type="project" value="GO_Central"/>
</dbReference>
<comment type="catalytic activity">
    <reaction evidence="19">
        <text>Ca(2+)(in) + 3 Na(+)(out) = Ca(2+)(out) + 3 Na(+)(in)</text>
        <dbReference type="Rhea" id="RHEA:69955"/>
        <dbReference type="ChEBI" id="CHEBI:29101"/>
        <dbReference type="ChEBI" id="CHEBI:29108"/>
    </reaction>
</comment>
<dbReference type="Gene3D" id="2.60.40.2030">
    <property type="match status" value="2"/>
</dbReference>
<keyword evidence="9 22" id="KW-0732">Signal</keyword>
<feature type="transmembrane region" description="Helical" evidence="21">
    <location>
        <begin position="161"/>
        <end position="185"/>
    </location>
</feature>
<dbReference type="InterPro" id="IPR004836">
    <property type="entry name" value="Na_Ca_Ex"/>
</dbReference>
<feature type="transmembrane region" description="Helical" evidence="21">
    <location>
        <begin position="69"/>
        <end position="91"/>
    </location>
</feature>
<feature type="transmembrane region" description="Helical" evidence="21">
    <location>
        <begin position="227"/>
        <end position="247"/>
    </location>
</feature>
<evidence type="ECO:0000256" key="19">
    <source>
        <dbReference type="ARBA" id="ARBA00033667"/>
    </source>
</evidence>
<comment type="similarity">
    <text evidence="2">Belongs to the Ca(2+):cation antiporter (CaCA) (TC 2.A.19) family. SLC8 subfamily.</text>
</comment>